<protein>
    <submittedName>
        <fullName evidence="5">DNA-binding transcriptional regulator, GntR family</fullName>
    </submittedName>
</protein>
<dbReference type="EMBL" id="DF977000">
    <property type="protein sequence ID" value="GAQ24975.1"/>
    <property type="molecule type" value="Genomic_DNA"/>
</dbReference>
<dbReference type="STRING" id="224999.GCA_001485475_00984"/>
<evidence type="ECO:0000256" key="3">
    <source>
        <dbReference type="ARBA" id="ARBA00023163"/>
    </source>
</evidence>
<dbReference type="InterPro" id="IPR036388">
    <property type="entry name" value="WH-like_DNA-bd_sf"/>
</dbReference>
<dbReference type="Pfam" id="PF07729">
    <property type="entry name" value="FCD"/>
    <property type="match status" value="1"/>
</dbReference>
<evidence type="ECO:0000256" key="2">
    <source>
        <dbReference type="ARBA" id="ARBA00023125"/>
    </source>
</evidence>
<keyword evidence="3" id="KW-0804">Transcription</keyword>
<evidence type="ECO:0000313" key="5">
    <source>
        <dbReference type="EMBL" id="GAQ24975.1"/>
    </source>
</evidence>
<dbReference type="Pfam" id="PF00392">
    <property type="entry name" value="GntR"/>
    <property type="match status" value="1"/>
</dbReference>
<accession>A0A0U9HLM2</accession>
<sequence>MTSETQDSGYSLRTKIYHTLKNAILDGVYKPGESLIEMKLAKELGVSRTPIREALRQLELEGLVTSIPNKGVIVEGVSPQDVEDIYTIRKMIEGLAARWAAEKISDEQLKELKDILDLMEFYTEKGNTEKLSELDSRFHDIIFQASNSRPLESVLTNFHQFIQRARAVSVKAKGRAVHSLEEHRKIYEALAAHDADAAEKAMTEHVGSARSNLIPFFEKDKI</sequence>
<dbReference type="AlphaFoldDB" id="A0A0U9HLM2"/>
<proteinExistence type="predicted"/>
<dbReference type="OrthoDB" id="9781630at2"/>
<dbReference type="InterPro" id="IPR000524">
    <property type="entry name" value="Tscrpt_reg_HTH_GntR"/>
</dbReference>
<keyword evidence="2 5" id="KW-0238">DNA-binding</keyword>
<dbReference type="GO" id="GO:0003700">
    <property type="term" value="F:DNA-binding transcription factor activity"/>
    <property type="evidence" value="ECO:0007669"/>
    <property type="project" value="InterPro"/>
</dbReference>
<dbReference type="PANTHER" id="PTHR43537:SF24">
    <property type="entry name" value="GLUCONATE OPERON TRANSCRIPTIONAL REPRESSOR"/>
    <property type="match status" value="1"/>
</dbReference>
<dbReference type="SUPFAM" id="SSF46785">
    <property type="entry name" value="Winged helix' DNA-binding domain"/>
    <property type="match status" value="1"/>
</dbReference>
<dbReference type="GO" id="GO:0003677">
    <property type="term" value="F:DNA binding"/>
    <property type="evidence" value="ECO:0007669"/>
    <property type="project" value="UniProtKB-KW"/>
</dbReference>
<dbReference type="CDD" id="cd07377">
    <property type="entry name" value="WHTH_GntR"/>
    <property type="match status" value="1"/>
</dbReference>
<dbReference type="InterPro" id="IPR008920">
    <property type="entry name" value="TF_FadR/GntR_C"/>
</dbReference>
<dbReference type="Proteomes" id="UP000062160">
    <property type="component" value="Unassembled WGS sequence"/>
</dbReference>
<dbReference type="RefSeq" id="WP_059032289.1">
    <property type="nucleotide sequence ID" value="NZ_BSDN01000008.1"/>
</dbReference>
<dbReference type="Gene3D" id="1.20.120.530">
    <property type="entry name" value="GntR ligand-binding domain-like"/>
    <property type="match status" value="1"/>
</dbReference>
<evidence type="ECO:0000259" key="4">
    <source>
        <dbReference type="PROSITE" id="PS50949"/>
    </source>
</evidence>
<dbReference type="Gene3D" id="1.10.10.10">
    <property type="entry name" value="Winged helix-like DNA-binding domain superfamily/Winged helix DNA-binding domain"/>
    <property type="match status" value="1"/>
</dbReference>
<organism evidence="5">
    <name type="scientific">Tepidanaerobacter syntrophicus</name>
    <dbReference type="NCBI Taxonomy" id="224999"/>
    <lineage>
        <taxon>Bacteria</taxon>
        <taxon>Bacillati</taxon>
        <taxon>Bacillota</taxon>
        <taxon>Clostridia</taxon>
        <taxon>Thermosediminibacterales</taxon>
        <taxon>Tepidanaerobacteraceae</taxon>
        <taxon>Tepidanaerobacter</taxon>
    </lineage>
</organism>
<keyword evidence="6" id="KW-1185">Reference proteome</keyword>
<dbReference type="SUPFAM" id="SSF48008">
    <property type="entry name" value="GntR ligand-binding domain-like"/>
    <property type="match status" value="1"/>
</dbReference>
<dbReference type="PROSITE" id="PS50949">
    <property type="entry name" value="HTH_GNTR"/>
    <property type="match status" value="1"/>
</dbReference>
<evidence type="ECO:0000313" key="6">
    <source>
        <dbReference type="Proteomes" id="UP000062160"/>
    </source>
</evidence>
<gene>
    <name evidence="5" type="ORF">TSYNT_6360</name>
</gene>
<dbReference type="SMART" id="SM00345">
    <property type="entry name" value="HTH_GNTR"/>
    <property type="match status" value="1"/>
</dbReference>
<feature type="domain" description="HTH gntR-type" evidence="4">
    <location>
        <begin position="10"/>
        <end position="77"/>
    </location>
</feature>
<dbReference type="PRINTS" id="PR00035">
    <property type="entry name" value="HTHGNTR"/>
</dbReference>
<dbReference type="InterPro" id="IPR036390">
    <property type="entry name" value="WH_DNA-bd_sf"/>
</dbReference>
<dbReference type="InterPro" id="IPR011711">
    <property type="entry name" value="GntR_C"/>
</dbReference>
<dbReference type="SMART" id="SM00895">
    <property type="entry name" value="FCD"/>
    <property type="match status" value="1"/>
</dbReference>
<name>A0A0U9HLM2_9FIRM</name>
<dbReference type="PANTHER" id="PTHR43537">
    <property type="entry name" value="TRANSCRIPTIONAL REGULATOR, GNTR FAMILY"/>
    <property type="match status" value="1"/>
</dbReference>
<evidence type="ECO:0000256" key="1">
    <source>
        <dbReference type="ARBA" id="ARBA00023015"/>
    </source>
</evidence>
<reference evidence="5" key="1">
    <citation type="journal article" date="2016" name="Genome Announc.">
        <title>Draft Genome Sequence of the Syntrophic Lactate-Degrading Bacterium Tepidanaerobacter syntrophicus JLT.</title>
        <authorList>
            <person name="Matsuura N."/>
            <person name="Ohashi A."/>
            <person name="Tourlousse D.M."/>
            <person name="Sekiguchi Y."/>
        </authorList>
    </citation>
    <scope>NUCLEOTIDE SEQUENCE [LARGE SCALE GENOMIC DNA]</scope>
    <source>
        <strain evidence="5">JL</strain>
    </source>
</reference>
<keyword evidence="1" id="KW-0805">Transcription regulation</keyword>